<dbReference type="CDD" id="cd02440">
    <property type="entry name" value="AdoMet_MTases"/>
    <property type="match status" value="1"/>
</dbReference>
<dbReference type="Pfam" id="PF08241">
    <property type="entry name" value="Methyltransf_11"/>
    <property type="match status" value="1"/>
</dbReference>
<dbReference type="Proteomes" id="UP000238164">
    <property type="component" value="Chromosome 1"/>
</dbReference>
<feature type="domain" description="Methyltransferase type 11" evidence="1">
    <location>
        <begin position="61"/>
        <end position="156"/>
    </location>
</feature>
<reference evidence="2 3" key="1">
    <citation type="submission" date="2018-02" db="EMBL/GenBank/DDBJ databases">
        <authorList>
            <person name="Cohen D.B."/>
            <person name="Kent A.D."/>
        </authorList>
    </citation>
    <scope>NUCLEOTIDE SEQUENCE [LARGE SCALE GENOMIC DNA]</scope>
    <source>
        <strain evidence="2">1</strain>
    </source>
</reference>
<dbReference type="PANTHER" id="PTHR43591">
    <property type="entry name" value="METHYLTRANSFERASE"/>
    <property type="match status" value="1"/>
</dbReference>
<evidence type="ECO:0000313" key="3">
    <source>
        <dbReference type="Proteomes" id="UP000238164"/>
    </source>
</evidence>
<dbReference type="EMBL" id="LT985188">
    <property type="protein sequence ID" value="SPD85509.1"/>
    <property type="molecule type" value="Genomic_DNA"/>
</dbReference>
<dbReference type="GO" id="GO:0008757">
    <property type="term" value="F:S-adenosylmethionine-dependent methyltransferase activity"/>
    <property type="evidence" value="ECO:0007669"/>
    <property type="project" value="InterPro"/>
</dbReference>
<organism evidence="2 3">
    <name type="scientific">Micropruina glycogenica</name>
    <dbReference type="NCBI Taxonomy" id="75385"/>
    <lineage>
        <taxon>Bacteria</taxon>
        <taxon>Bacillati</taxon>
        <taxon>Actinomycetota</taxon>
        <taxon>Actinomycetes</taxon>
        <taxon>Propionibacteriales</taxon>
        <taxon>Nocardioidaceae</taxon>
        <taxon>Micropruina</taxon>
    </lineage>
</organism>
<dbReference type="AlphaFoldDB" id="A0A2N9JDA7"/>
<accession>A0A2N9JDA7</accession>
<sequence>MSEDLPEHVAENRRYWDGMAADWVDRGEKAWAQQPQWGEWQIPNAELPLLPDDMTGLRAIELGCGTGYLSAWMRRLGASVYAIDNSEGQLSTARRLAEVHGLPDIEWVHGDAEHVPQPDQCFDFAISEYGAAIWCEPNAWLSEAHRLLRHGGELVFLGNHPLAMVCSPMDGSLPVTDRLERSYFDLGRLDWRDAVDEPGGIEFNLPISAWLRLFDRIGFDVIDYREIQAPVAATGQRGAVTAEWAKRFPSEQVWRLMKRRLP</sequence>
<protein>
    <recommendedName>
        <fullName evidence="1">Methyltransferase type 11 domain-containing protein</fullName>
    </recommendedName>
</protein>
<evidence type="ECO:0000259" key="1">
    <source>
        <dbReference type="Pfam" id="PF08241"/>
    </source>
</evidence>
<dbReference type="OrthoDB" id="9805171at2"/>
<dbReference type="InterPro" id="IPR029063">
    <property type="entry name" value="SAM-dependent_MTases_sf"/>
</dbReference>
<dbReference type="PANTHER" id="PTHR43591:SF24">
    <property type="entry name" value="2-METHOXY-6-POLYPRENYL-1,4-BENZOQUINOL METHYLASE, MITOCHONDRIAL"/>
    <property type="match status" value="1"/>
</dbReference>
<dbReference type="KEGG" id="mgg:MPLG2_0473"/>
<evidence type="ECO:0000313" key="2">
    <source>
        <dbReference type="EMBL" id="SPD85509.1"/>
    </source>
</evidence>
<proteinExistence type="predicted"/>
<dbReference type="RefSeq" id="WP_105184725.1">
    <property type="nucleotide sequence ID" value="NZ_BAAAGO010000043.1"/>
</dbReference>
<dbReference type="InterPro" id="IPR013216">
    <property type="entry name" value="Methyltransf_11"/>
</dbReference>
<name>A0A2N9JDA7_9ACTN</name>
<gene>
    <name evidence="2" type="ORF">MPLG2_0473</name>
</gene>
<dbReference type="Gene3D" id="3.40.50.150">
    <property type="entry name" value="Vaccinia Virus protein VP39"/>
    <property type="match status" value="1"/>
</dbReference>
<dbReference type="SUPFAM" id="SSF53335">
    <property type="entry name" value="S-adenosyl-L-methionine-dependent methyltransferases"/>
    <property type="match status" value="1"/>
</dbReference>
<keyword evidence="3" id="KW-1185">Reference proteome</keyword>